<dbReference type="AlphaFoldDB" id="A0A8J3IN36"/>
<dbReference type="EMBL" id="BNJK01000001">
    <property type="protein sequence ID" value="GHO93720.1"/>
    <property type="molecule type" value="Genomic_DNA"/>
</dbReference>
<dbReference type="PROSITE" id="PS50943">
    <property type="entry name" value="HTH_CROC1"/>
    <property type="match status" value="1"/>
</dbReference>
<dbReference type="GO" id="GO:0003677">
    <property type="term" value="F:DNA binding"/>
    <property type="evidence" value="ECO:0007669"/>
    <property type="project" value="InterPro"/>
</dbReference>
<sequence length="288" mass="33596">MDEIERRRELAEFLRTRRERLSPRDVGLPHGFRRRAVGLRREEVAQLANIGTSWYTSLEQGRPVNPSEEVLESVARALQLTADERRHLFLLALHSLPARELPIKEQVSLALERMVKALDPHPAYIMDRCWDIVTWNLAAGNIFDFHNIPPPYTRNMFWRIFSDKTIRERYGDWTEMGRGLVAQFRADSVRYPDDERFARLIDDLQRTSEDFRNWWAQHDVLSIPDCHKEMQDPQLGYLEFEFVTLQVPTNPDLRLLVYTANPATLAKLEALLAADQRGQAQELYAGGR</sequence>
<feature type="domain" description="HTH cro/C1-type" evidence="1">
    <location>
        <begin position="34"/>
        <end position="85"/>
    </location>
</feature>
<evidence type="ECO:0000313" key="3">
    <source>
        <dbReference type="Proteomes" id="UP000597444"/>
    </source>
</evidence>
<dbReference type="CDD" id="cd00093">
    <property type="entry name" value="HTH_XRE"/>
    <property type="match status" value="1"/>
</dbReference>
<organism evidence="2 3">
    <name type="scientific">Reticulibacter mediterranei</name>
    <dbReference type="NCBI Taxonomy" id="2778369"/>
    <lineage>
        <taxon>Bacteria</taxon>
        <taxon>Bacillati</taxon>
        <taxon>Chloroflexota</taxon>
        <taxon>Ktedonobacteria</taxon>
        <taxon>Ktedonobacterales</taxon>
        <taxon>Reticulibacteraceae</taxon>
        <taxon>Reticulibacter</taxon>
    </lineage>
</organism>
<dbReference type="Gene3D" id="3.30.450.180">
    <property type="match status" value="1"/>
</dbReference>
<comment type="caution">
    <text evidence="2">The sequence shown here is derived from an EMBL/GenBank/DDBJ whole genome shotgun (WGS) entry which is preliminary data.</text>
</comment>
<evidence type="ECO:0000259" key="1">
    <source>
        <dbReference type="PROSITE" id="PS50943"/>
    </source>
</evidence>
<keyword evidence="3" id="KW-1185">Reference proteome</keyword>
<name>A0A8J3IN36_9CHLR</name>
<dbReference type="Pfam" id="PF17765">
    <property type="entry name" value="MLTR_LBD"/>
    <property type="match status" value="1"/>
</dbReference>
<gene>
    <name evidence="2" type="ORF">KSF_037680</name>
</gene>
<accession>A0A8J3IN36</accession>
<dbReference type="Proteomes" id="UP000597444">
    <property type="component" value="Unassembled WGS sequence"/>
</dbReference>
<dbReference type="InterPro" id="IPR010982">
    <property type="entry name" value="Lambda_DNA-bd_dom_sf"/>
</dbReference>
<reference evidence="2" key="1">
    <citation type="submission" date="2020-10" db="EMBL/GenBank/DDBJ databases">
        <title>Taxonomic study of unclassified bacteria belonging to the class Ktedonobacteria.</title>
        <authorList>
            <person name="Yabe S."/>
            <person name="Wang C.M."/>
            <person name="Zheng Y."/>
            <person name="Sakai Y."/>
            <person name="Cavaletti L."/>
            <person name="Monciardini P."/>
            <person name="Donadio S."/>
        </authorList>
    </citation>
    <scope>NUCLEOTIDE SEQUENCE</scope>
    <source>
        <strain evidence="2">ID150040</strain>
    </source>
</reference>
<dbReference type="SMART" id="SM00530">
    <property type="entry name" value="HTH_XRE"/>
    <property type="match status" value="1"/>
</dbReference>
<dbReference type="Gene3D" id="1.10.260.40">
    <property type="entry name" value="lambda repressor-like DNA-binding domains"/>
    <property type="match status" value="1"/>
</dbReference>
<protein>
    <submittedName>
        <fullName evidence="2">Transcriptional regulator</fullName>
    </submittedName>
</protein>
<dbReference type="InterPro" id="IPR041413">
    <property type="entry name" value="MLTR_LBD"/>
</dbReference>
<dbReference type="RefSeq" id="WP_220204492.1">
    <property type="nucleotide sequence ID" value="NZ_BNJK01000001.1"/>
</dbReference>
<dbReference type="PANTHER" id="PTHR35010">
    <property type="entry name" value="BLL4672 PROTEIN-RELATED"/>
    <property type="match status" value="1"/>
</dbReference>
<dbReference type="Pfam" id="PF13560">
    <property type="entry name" value="HTH_31"/>
    <property type="match status" value="1"/>
</dbReference>
<dbReference type="SUPFAM" id="SSF47413">
    <property type="entry name" value="lambda repressor-like DNA-binding domains"/>
    <property type="match status" value="1"/>
</dbReference>
<evidence type="ECO:0000313" key="2">
    <source>
        <dbReference type="EMBL" id="GHO93720.1"/>
    </source>
</evidence>
<dbReference type="InterPro" id="IPR001387">
    <property type="entry name" value="Cro/C1-type_HTH"/>
</dbReference>
<proteinExistence type="predicted"/>